<proteinExistence type="predicted"/>
<evidence type="ECO:0000256" key="1">
    <source>
        <dbReference type="ARBA" id="ARBA00004496"/>
    </source>
</evidence>
<accession>A0A1D2M1L2</accession>
<feature type="non-terminal residue" evidence="9">
    <location>
        <position position="1051"/>
    </location>
</feature>
<dbReference type="InterPro" id="IPR000717">
    <property type="entry name" value="PCI_dom"/>
</dbReference>
<dbReference type="GO" id="GO:0071540">
    <property type="term" value="C:eukaryotic translation initiation factor 3 complex, eIF3e"/>
    <property type="evidence" value="ECO:0007669"/>
    <property type="project" value="TreeGrafter"/>
</dbReference>
<keyword evidence="2" id="KW-0963">Cytoplasm</keyword>
<keyword evidence="5" id="KW-0648">Protein biosynthesis</keyword>
<keyword evidence="6" id="KW-0175">Coiled coil</keyword>
<evidence type="ECO:0000256" key="6">
    <source>
        <dbReference type="SAM" id="Coils"/>
    </source>
</evidence>
<gene>
    <name evidence="9" type="ORF">Ocin01_19828</name>
</gene>
<dbReference type="SMART" id="SM00479">
    <property type="entry name" value="EXOIII"/>
    <property type="match status" value="1"/>
</dbReference>
<feature type="compositionally biased region" description="Basic and acidic residues" evidence="7">
    <location>
        <begin position="723"/>
        <end position="736"/>
    </location>
</feature>
<feature type="region of interest" description="Disordered" evidence="7">
    <location>
        <begin position="723"/>
        <end position="766"/>
    </location>
</feature>
<protein>
    <submittedName>
        <fullName evidence="9">Eukaryotic translation initiation factor 3 subunit A</fullName>
    </submittedName>
</protein>
<dbReference type="Gene3D" id="1.25.40.860">
    <property type="match status" value="1"/>
</dbReference>
<dbReference type="GO" id="GO:0043614">
    <property type="term" value="C:multi-eIF complex"/>
    <property type="evidence" value="ECO:0007669"/>
    <property type="project" value="TreeGrafter"/>
</dbReference>
<evidence type="ECO:0000256" key="4">
    <source>
        <dbReference type="ARBA" id="ARBA00022884"/>
    </source>
</evidence>
<dbReference type="InterPro" id="IPR013520">
    <property type="entry name" value="Ribonucl_H"/>
</dbReference>
<evidence type="ECO:0000256" key="5">
    <source>
        <dbReference type="ARBA" id="ARBA00022917"/>
    </source>
</evidence>
<dbReference type="GO" id="GO:0003743">
    <property type="term" value="F:translation initiation factor activity"/>
    <property type="evidence" value="ECO:0007669"/>
    <property type="project" value="UniProtKB-KW"/>
</dbReference>
<dbReference type="InterPro" id="IPR012337">
    <property type="entry name" value="RNaseH-like_sf"/>
</dbReference>
<evidence type="ECO:0000313" key="10">
    <source>
        <dbReference type="Proteomes" id="UP000094527"/>
    </source>
</evidence>
<evidence type="ECO:0000259" key="8">
    <source>
        <dbReference type="PROSITE" id="PS50250"/>
    </source>
</evidence>
<dbReference type="Pfam" id="PF01399">
    <property type="entry name" value="PCI"/>
    <property type="match status" value="1"/>
</dbReference>
<dbReference type="FunFam" id="4.10.860.10:FF:000001">
    <property type="entry name" value="Eukaryotic translation initiation factor 3 subunit A"/>
    <property type="match status" value="1"/>
</dbReference>
<sequence length="1051" mass="122119">MNWDTERDYMDEYEDSFKSYLKNSIIMALYYQRPGNALKKASEFIEVGKPTRALDTLYDVIKGEKYLSFSEKVIEPIMLKYLELCVELKKAHTAKEGLYQYRLMCQSVSIDVNVNISAMEFHVIKDNAKTEFYSCVNVGLLEKVIRSYIRMAEDKTETAKALIEKKTAAEASAESISIVEVDDLDNLSMADMTLLNVVTEEQAQERSGRTALIPWVKFLWESYTQCLDLLRNNPRLENLYHDIAQMAFKFCLAYSRKTEFRSSVNVWEKHFDDIINRQGSQMNSIDFSSPETQQLNMETRLSQLDSAITLELWQDAYKAIEDIHLLMNQSKKSQTRMMAYYYQKLSLVFWKAGNLLFHAATLMKILLVVQRHEKECCWLLWAIPFPVLHPEFERFVETDKGMLEKSQKLATLLFLPQPPTRASIIRDISRHGILTNAIQPLQDLYEVLENQFNPLSLCADVEGLLKIAAAAGEHPTDYMEQYIDPLREVTLVRLIKQISQVYQTIDYDHLMNMTVFSNQIQLEQILVDAVRYTDMQITVDHRSNCIKPHLQIMPSETVRLQLVNIMDCLQDTVEMISSVQVSREDDIIRDRILAQLRQTEAQYHRSLIARHKIIAERREELERSAVDKRSMPEQMIKQQMMMEAKRLETERDEREKKKVKSEKLGKVEWEAHDAQRIAHLIEERKIAVRMREDKDKFLKNLLDARRDLFMEKLNEFEKSFRAEKTRRMAERKDQRKQERRRKHDEDKAAAEQARQKAARECSYVPPSRRGNQVLGASFVPPTMRGSSWHIYNSTKKHREAFADSKTSDEDKPESTIDYFRGKRKCKKEKPNKAGSLSTSQITKVPGKGMNSFGFFNYSHNGDLLTPIIPAHKEFMRDTGILALDCEMVGVGPKRKDALGRISIVNEFGYCLYDKFVKPSAVVTEYRTPYSGIRKKDLKNATPYSVVKNEVLDIIDGRIIFWSVTAWNMILGYFGKVLNCGRWTPSLKSLTWKILGVEIQEGEHSSITDAQAAMALYRVRQNDWEKSVRRKHKGEDILKQTLARFEDLNVTS</sequence>
<feature type="domain" description="PCI" evidence="8">
    <location>
        <begin position="368"/>
        <end position="553"/>
    </location>
</feature>
<dbReference type="Pfam" id="PF00929">
    <property type="entry name" value="RNase_T"/>
    <property type="match status" value="1"/>
</dbReference>
<dbReference type="InterPro" id="IPR027512">
    <property type="entry name" value="EIF3A"/>
</dbReference>
<dbReference type="SMART" id="SM00088">
    <property type="entry name" value="PINT"/>
    <property type="match status" value="1"/>
</dbReference>
<dbReference type="STRING" id="48709.A0A1D2M1L2"/>
<evidence type="ECO:0000313" key="9">
    <source>
        <dbReference type="EMBL" id="ODM86855.1"/>
    </source>
</evidence>
<dbReference type="EMBL" id="LJIJ01006973">
    <property type="protein sequence ID" value="ODM86855.1"/>
    <property type="molecule type" value="Genomic_DNA"/>
</dbReference>
<evidence type="ECO:0000256" key="7">
    <source>
        <dbReference type="SAM" id="MobiDB-lite"/>
    </source>
</evidence>
<dbReference type="GO" id="GO:0002188">
    <property type="term" value="P:translation reinitiation"/>
    <property type="evidence" value="ECO:0007669"/>
    <property type="project" value="TreeGrafter"/>
</dbReference>
<dbReference type="AlphaFoldDB" id="A0A1D2M1L2"/>
<keyword evidence="10" id="KW-1185">Reference proteome</keyword>
<feature type="coiled-coil region" evidence="6">
    <location>
        <begin position="637"/>
        <end position="664"/>
    </location>
</feature>
<dbReference type="GO" id="GO:0001732">
    <property type="term" value="P:formation of cytoplasmic translation initiation complex"/>
    <property type="evidence" value="ECO:0007669"/>
    <property type="project" value="TreeGrafter"/>
</dbReference>
<dbReference type="PROSITE" id="PS50250">
    <property type="entry name" value="PCI"/>
    <property type="match status" value="1"/>
</dbReference>
<organism evidence="9 10">
    <name type="scientific">Orchesella cincta</name>
    <name type="common">Springtail</name>
    <name type="synonym">Podura cincta</name>
    <dbReference type="NCBI Taxonomy" id="48709"/>
    <lineage>
        <taxon>Eukaryota</taxon>
        <taxon>Metazoa</taxon>
        <taxon>Ecdysozoa</taxon>
        <taxon>Arthropoda</taxon>
        <taxon>Hexapoda</taxon>
        <taxon>Collembola</taxon>
        <taxon>Entomobryomorpha</taxon>
        <taxon>Entomobryoidea</taxon>
        <taxon>Orchesellidae</taxon>
        <taxon>Orchesellinae</taxon>
        <taxon>Orchesella</taxon>
    </lineage>
</organism>
<dbReference type="Proteomes" id="UP000094527">
    <property type="component" value="Unassembled WGS sequence"/>
</dbReference>
<comment type="subcellular location">
    <subcellularLocation>
        <location evidence="1">Cytoplasm</location>
    </subcellularLocation>
</comment>
<reference evidence="9 10" key="1">
    <citation type="journal article" date="2016" name="Genome Biol. Evol.">
        <title>Gene Family Evolution Reflects Adaptation to Soil Environmental Stressors in the Genome of the Collembolan Orchesella cincta.</title>
        <authorList>
            <person name="Faddeeva-Vakhrusheva A."/>
            <person name="Derks M.F."/>
            <person name="Anvar S.Y."/>
            <person name="Agamennone V."/>
            <person name="Suring W."/>
            <person name="Smit S."/>
            <person name="van Straalen N.M."/>
            <person name="Roelofs D."/>
        </authorList>
    </citation>
    <scope>NUCLEOTIDE SEQUENCE [LARGE SCALE GENOMIC DNA]</scope>
    <source>
        <tissue evidence="9">Mixed pool</tissue>
    </source>
</reference>
<dbReference type="PANTHER" id="PTHR14005:SF0">
    <property type="entry name" value="EUKARYOTIC TRANSLATION INITIATION FACTOR 3 SUBUNIT A"/>
    <property type="match status" value="1"/>
</dbReference>
<keyword evidence="3 9" id="KW-0396">Initiation factor</keyword>
<dbReference type="Gene3D" id="4.10.860.10">
    <property type="entry name" value="UVR domain"/>
    <property type="match status" value="1"/>
</dbReference>
<dbReference type="GO" id="GO:0003729">
    <property type="term" value="F:mRNA binding"/>
    <property type="evidence" value="ECO:0007669"/>
    <property type="project" value="TreeGrafter"/>
</dbReference>
<dbReference type="InterPro" id="IPR036397">
    <property type="entry name" value="RNaseH_sf"/>
</dbReference>
<keyword evidence="4" id="KW-0694">RNA-binding</keyword>
<comment type="caution">
    <text evidence="9">The sequence shown here is derived from an EMBL/GenBank/DDBJ whole genome shotgun (WGS) entry which is preliminary data.</text>
</comment>
<dbReference type="PANTHER" id="PTHR14005">
    <property type="entry name" value="EUKARYOTIC TRANSLATION INITIATION FACTOR 3, THETA SUBUNIT"/>
    <property type="match status" value="1"/>
</dbReference>
<name>A0A1D2M1L2_ORCCI</name>
<feature type="compositionally biased region" description="Basic and acidic residues" evidence="7">
    <location>
        <begin position="743"/>
        <end position="759"/>
    </location>
</feature>
<dbReference type="OMA" id="IKYPGFK"/>
<dbReference type="InterPro" id="IPR054711">
    <property type="entry name" value="eIF3a_PCI_TPR-like"/>
</dbReference>
<dbReference type="SUPFAM" id="SSF53098">
    <property type="entry name" value="Ribonuclease H-like"/>
    <property type="match status" value="1"/>
</dbReference>
<evidence type="ECO:0000256" key="2">
    <source>
        <dbReference type="ARBA" id="ARBA00022490"/>
    </source>
</evidence>
<dbReference type="Gene3D" id="3.30.420.10">
    <property type="entry name" value="Ribonuclease H-like superfamily/Ribonuclease H"/>
    <property type="match status" value="2"/>
</dbReference>
<dbReference type="Pfam" id="PF22591">
    <property type="entry name" value="eIF3a_PCI_TPR-like"/>
    <property type="match status" value="2"/>
</dbReference>
<dbReference type="OrthoDB" id="18884at2759"/>
<dbReference type="GO" id="GO:0071541">
    <property type="term" value="C:eukaryotic translation initiation factor 3 complex, eIF3m"/>
    <property type="evidence" value="ECO:0007669"/>
    <property type="project" value="TreeGrafter"/>
</dbReference>
<evidence type="ECO:0000256" key="3">
    <source>
        <dbReference type="ARBA" id="ARBA00022540"/>
    </source>
</evidence>